<name>B5YMG9_THAPS</name>
<proteinExistence type="predicted"/>
<feature type="compositionally biased region" description="Acidic residues" evidence="1">
    <location>
        <begin position="130"/>
        <end position="141"/>
    </location>
</feature>
<keyword evidence="3" id="KW-1185">Reference proteome</keyword>
<feature type="region of interest" description="Disordered" evidence="1">
    <location>
        <begin position="129"/>
        <end position="178"/>
    </location>
</feature>
<dbReference type="RefSeq" id="XP_002296090.1">
    <property type="nucleotide sequence ID" value="XM_002296054.1"/>
</dbReference>
<dbReference type="InParanoid" id="B5YMG9"/>
<dbReference type="KEGG" id="tps:THAPS_6784"/>
<gene>
    <name evidence="2" type="ORF">THAPS_6784</name>
</gene>
<dbReference type="HOGENOM" id="CLU_1149208_0_0_1"/>
<feature type="compositionally biased region" description="Polar residues" evidence="1">
    <location>
        <begin position="85"/>
        <end position="94"/>
    </location>
</feature>
<dbReference type="Proteomes" id="UP000001449">
    <property type="component" value="Chromosome 7"/>
</dbReference>
<accession>B5YMG9</accession>
<protein>
    <submittedName>
        <fullName evidence="2">Uncharacterized protein</fullName>
    </submittedName>
</protein>
<dbReference type="eggNOG" id="ENOG502QZED">
    <property type="taxonomic scope" value="Eukaryota"/>
</dbReference>
<feature type="region of interest" description="Disordered" evidence="1">
    <location>
        <begin position="1"/>
        <end position="33"/>
    </location>
</feature>
<reference evidence="2 3" key="2">
    <citation type="journal article" date="2008" name="Nature">
        <title>The Phaeodactylum genome reveals the evolutionary history of diatom genomes.</title>
        <authorList>
            <person name="Bowler C."/>
            <person name="Allen A.E."/>
            <person name="Badger J.H."/>
            <person name="Grimwood J."/>
            <person name="Jabbari K."/>
            <person name="Kuo A."/>
            <person name="Maheswari U."/>
            <person name="Martens C."/>
            <person name="Maumus F."/>
            <person name="Otillar R.P."/>
            <person name="Rayko E."/>
            <person name="Salamov A."/>
            <person name="Vandepoele K."/>
            <person name="Beszteri B."/>
            <person name="Gruber A."/>
            <person name="Heijde M."/>
            <person name="Katinka M."/>
            <person name="Mock T."/>
            <person name="Valentin K."/>
            <person name="Verret F."/>
            <person name="Berges J.A."/>
            <person name="Brownlee C."/>
            <person name="Cadoret J.P."/>
            <person name="Chiovitti A."/>
            <person name="Choi C.J."/>
            <person name="Coesel S."/>
            <person name="De Martino A."/>
            <person name="Detter J.C."/>
            <person name="Durkin C."/>
            <person name="Falciatore A."/>
            <person name="Fournet J."/>
            <person name="Haruta M."/>
            <person name="Huysman M.J."/>
            <person name="Jenkins B.D."/>
            <person name="Jiroutova K."/>
            <person name="Jorgensen R.E."/>
            <person name="Joubert Y."/>
            <person name="Kaplan A."/>
            <person name="Kroger N."/>
            <person name="Kroth P.G."/>
            <person name="La Roche J."/>
            <person name="Lindquist E."/>
            <person name="Lommer M."/>
            <person name="Martin-Jezequel V."/>
            <person name="Lopez P.J."/>
            <person name="Lucas S."/>
            <person name="Mangogna M."/>
            <person name="McGinnis K."/>
            <person name="Medlin L.K."/>
            <person name="Montsant A."/>
            <person name="Oudot-Le Secq M.P."/>
            <person name="Napoli C."/>
            <person name="Obornik M."/>
            <person name="Parker M.S."/>
            <person name="Petit J.L."/>
            <person name="Porcel B.M."/>
            <person name="Poulsen N."/>
            <person name="Robison M."/>
            <person name="Rychlewski L."/>
            <person name="Rynearson T.A."/>
            <person name="Schmutz J."/>
            <person name="Shapiro H."/>
            <person name="Siaut M."/>
            <person name="Stanley M."/>
            <person name="Sussman M.R."/>
            <person name="Taylor A.R."/>
            <person name="Vardi A."/>
            <person name="von Dassow P."/>
            <person name="Vyverman W."/>
            <person name="Willis A."/>
            <person name="Wyrwicz L.S."/>
            <person name="Rokhsar D.S."/>
            <person name="Weissenbach J."/>
            <person name="Armbrust E.V."/>
            <person name="Green B.R."/>
            <person name="Van de Peer Y."/>
            <person name="Grigoriev I.V."/>
        </authorList>
    </citation>
    <scope>NUCLEOTIDE SEQUENCE [LARGE SCALE GENOMIC DNA]</scope>
    <source>
        <strain evidence="2 3">CCMP1335</strain>
    </source>
</reference>
<evidence type="ECO:0000256" key="1">
    <source>
        <dbReference type="SAM" id="MobiDB-lite"/>
    </source>
</evidence>
<evidence type="ECO:0000313" key="2">
    <source>
        <dbReference type="EMBL" id="ACI64807.1"/>
    </source>
</evidence>
<dbReference type="EMBL" id="CP001160">
    <property type="protein sequence ID" value="ACI64807.1"/>
    <property type="molecule type" value="Genomic_DNA"/>
</dbReference>
<feature type="compositionally biased region" description="Polar residues" evidence="1">
    <location>
        <begin position="1"/>
        <end position="22"/>
    </location>
</feature>
<dbReference type="GeneID" id="7448971"/>
<feature type="region of interest" description="Disordered" evidence="1">
    <location>
        <begin position="82"/>
        <end position="101"/>
    </location>
</feature>
<evidence type="ECO:0000313" key="3">
    <source>
        <dbReference type="Proteomes" id="UP000001449"/>
    </source>
</evidence>
<reference evidence="2 3" key="1">
    <citation type="journal article" date="2004" name="Science">
        <title>The genome of the diatom Thalassiosira pseudonana: ecology, evolution, and metabolism.</title>
        <authorList>
            <person name="Armbrust E.V."/>
            <person name="Berges J.A."/>
            <person name="Bowler C."/>
            <person name="Green B.R."/>
            <person name="Martinez D."/>
            <person name="Putnam N.H."/>
            <person name="Zhou S."/>
            <person name="Allen A.E."/>
            <person name="Apt K.E."/>
            <person name="Bechner M."/>
            <person name="Brzezinski M.A."/>
            <person name="Chaal B.K."/>
            <person name="Chiovitti A."/>
            <person name="Davis A.K."/>
            <person name="Demarest M.S."/>
            <person name="Detter J.C."/>
            <person name="Glavina T."/>
            <person name="Goodstein D."/>
            <person name="Hadi M.Z."/>
            <person name="Hellsten U."/>
            <person name="Hildebrand M."/>
            <person name="Jenkins B.D."/>
            <person name="Jurka J."/>
            <person name="Kapitonov V.V."/>
            <person name="Kroger N."/>
            <person name="Lau W.W."/>
            <person name="Lane T.W."/>
            <person name="Larimer F.W."/>
            <person name="Lippmeier J.C."/>
            <person name="Lucas S."/>
            <person name="Medina M."/>
            <person name="Montsant A."/>
            <person name="Obornik M."/>
            <person name="Parker M.S."/>
            <person name="Palenik B."/>
            <person name="Pazour G.J."/>
            <person name="Richardson P.M."/>
            <person name="Rynearson T.A."/>
            <person name="Saito M.A."/>
            <person name="Schwartz D.C."/>
            <person name="Thamatrakoln K."/>
            <person name="Valentin K."/>
            <person name="Vardi A."/>
            <person name="Wilkerson F.P."/>
            <person name="Rokhsar D.S."/>
        </authorList>
    </citation>
    <scope>NUCLEOTIDE SEQUENCE [LARGE SCALE GENOMIC DNA]</scope>
    <source>
        <strain evidence="2 3">CCMP1335</strain>
    </source>
</reference>
<sequence>MNPSHPNYPRQATSYPAQSNRPTHGGAPSASAAGGVYINQRGVVNQTVGSTNTIAVKTSSVPVYPGGRYANATLAVLGDYESRPDTTTTETISLSEDETKKRRAKCLSDLERLVPPLFLYAKNIYKNNYEDTDGDEDDNDDELNRNKKRKGGEHEKSIEDATSEANNTPDEGGNDKESDYLQSLKEELKQYQLQNEQLKKRRNSVLKSMVTLHEMYETGLDSIAKANDLRNVPDNVMMDKVV</sequence>
<organism evidence="2 3">
    <name type="scientific">Thalassiosira pseudonana</name>
    <name type="common">Marine diatom</name>
    <name type="synonym">Cyclotella nana</name>
    <dbReference type="NCBI Taxonomy" id="35128"/>
    <lineage>
        <taxon>Eukaryota</taxon>
        <taxon>Sar</taxon>
        <taxon>Stramenopiles</taxon>
        <taxon>Ochrophyta</taxon>
        <taxon>Bacillariophyta</taxon>
        <taxon>Coscinodiscophyceae</taxon>
        <taxon>Thalassiosirophycidae</taxon>
        <taxon>Thalassiosirales</taxon>
        <taxon>Thalassiosiraceae</taxon>
        <taxon>Thalassiosira</taxon>
    </lineage>
</organism>
<dbReference type="AlphaFoldDB" id="B5YMG9"/>
<dbReference type="PaxDb" id="35128-Thaps6784"/>